<protein>
    <submittedName>
        <fullName evidence="9">Fosfomycin resistance protein AbaF</fullName>
    </submittedName>
</protein>
<dbReference type="InterPro" id="IPR011701">
    <property type="entry name" value="MFS"/>
</dbReference>
<evidence type="ECO:0000313" key="10">
    <source>
        <dbReference type="Proteomes" id="UP000494252"/>
    </source>
</evidence>
<dbReference type="Proteomes" id="UP000494252">
    <property type="component" value="Unassembled WGS sequence"/>
</dbReference>
<feature type="transmembrane region" description="Helical" evidence="7">
    <location>
        <begin position="292"/>
        <end position="313"/>
    </location>
</feature>
<keyword evidence="2" id="KW-0813">Transport</keyword>
<feature type="transmembrane region" description="Helical" evidence="7">
    <location>
        <begin position="325"/>
        <end position="344"/>
    </location>
</feature>
<feature type="transmembrane region" description="Helical" evidence="7">
    <location>
        <begin position="130"/>
        <end position="150"/>
    </location>
</feature>
<evidence type="ECO:0000256" key="1">
    <source>
        <dbReference type="ARBA" id="ARBA00004651"/>
    </source>
</evidence>
<dbReference type="PANTHER" id="PTHR43045:SF7">
    <property type="entry name" value="MAJOR FACILITATOR SUPERFAMILY TRANSPORTER"/>
    <property type="match status" value="1"/>
</dbReference>
<feature type="transmembrane region" description="Helical" evidence="7">
    <location>
        <begin position="106"/>
        <end position="124"/>
    </location>
</feature>
<evidence type="ECO:0000256" key="5">
    <source>
        <dbReference type="ARBA" id="ARBA00022989"/>
    </source>
</evidence>
<keyword evidence="4 7" id="KW-0812">Transmembrane</keyword>
<dbReference type="PROSITE" id="PS50850">
    <property type="entry name" value="MFS"/>
    <property type="match status" value="1"/>
</dbReference>
<evidence type="ECO:0000256" key="3">
    <source>
        <dbReference type="ARBA" id="ARBA00022475"/>
    </source>
</evidence>
<feature type="domain" description="Major facilitator superfamily (MFS) profile" evidence="8">
    <location>
        <begin position="33"/>
        <end position="445"/>
    </location>
</feature>
<dbReference type="AlphaFoldDB" id="A0A6J5H8M9"/>
<feature type="transmembrane region" description="Helical" evidence="7">
    <location>
        <begin position="171"/>
        <end position="193"/>
    </location>
</feature>
<reference evidence="9 10" key="1">
    <citation type="submission" date="2020-04" db="EMBL/GenBank/DDBJ databases">
        <authorList>
            <person name="De Canck E."/>
        </authorList>
    </citation>
    <scope>NUCLEOTIDE SEQUENCE [LARGE SCALE GENOMIC DNA]</scope>
    <source>
        <strain evidence="9 10">LMG 27177</strain>
    </source>
</reference>
<keyword evidence="10" id="KW-1185">Reference proteome</keyword>
<dbReference type="SUPFAM" id="SSF103473">
    <property type="entry name" value="MFS general substrate transporter"/>
    <property type="match status" value="1"/>
</dbReference>
<evidence type="ECO:0000256" key="7">
    <source>
        <dbReference type="SAM" id="Phobius"/>
    </source>
</evidence>
<evidence type="ECO:0000313" key="9">
    <source>
        <dbReference type="EMBL" id="CAB3810731.1"/>
    </source>
</evidence>
<evidence type="ECO:0000256" key="2">
    <source>
        <dbReference type="ARBA" id="ARBA00022448"/>
    </source>
</evidence>
<evidence type="ECO:0000259" key="8">
    <source>
        <dbReference type="PROSITE" id="PS50850"/>
    </source>
</evidence>
<dbReference type="EMBL" id="CADIKI010000042">
    <property type="protein sequence ID" value="CAB3810731.1"/>
    <property type="molecule type" value="Genomic_DNA"/>
</dbReference>
<feature type="transmembrane region" description="Helical" evidence="7">
    <location>
        <begin position="350"/>
        <end position="369"/>
    </location>
</feature>
<feature type="transmembrane region" description="Helical" evidence="7">
    <location>
        <begin position="418"/>
        <end position="439"/>
    </location>
</feature>
<evidence type="ECO:0000256" key="6">
    <source>
        <dbReference type="ARBA" id="ARBA00023136"/>
    </source>
</evidence>
<dbReference type="PANTHER" id="PTHR43045">
    <property type="entry name" value="SHIKIMATE TRANSPORTER"/>
    <property type="match status" value="1"/>
</dbReference>
<dbReference type="InterPro" id="IPR036259">
    <property type="entry name" value="MFS_trans_sf"/>
</dbReference>
<dbReference type="GO" id="GO:0022857">
    <property type="term" value="F:transmembrane transporter activity"/>
    <property type="evidence" value="ECO:0007669"/>
    <property type="project" value="InterPro"/>
</dbReference>
<keyword evidence="3" id="KW-1003">Cell membrane</keyword>
<dbReference type="InterPro" id="IPR020846">
    <property type="entry name" value="MFS_dom"/>
</dbReference>
<dbReference type="Pfam" id="PF07690">
    <property type="entry name" value="MFS_1"/>
    <property type="match status" value="1"/>
</dbReference>
<accession>A0A6J5H8M9</accession>
<comment type="subcellular location">
    <subcellularLocation>
        <location evidence="1">Cell membrane</location>
        <topology evidence="1">Multi-pass membrane protein</topology>
    </subcellularLocation>
</comment>
<keyword evidence="5 7" id="KW-1133">Transmembrane helix</keyword>
<feature type="transmembrane region" description="Helical" evidence="7">
    <location>
        <begin position="205"/>
        <end position="224"/>
    </location>
</feature>
<evidence type="ECO:0000256" key="4">
    <source>
        <dbReference type="ARBA" id="ARBA00022692"/>
    </source>
</evidence>
<feature type="transmembrane region" description="Helical" evidence="7">
    <location>
        <begin position="390"/>
        <end position="412"/>
    </location>
</feature>
<name>A0A6J5H8M9_9BURK</name>
<organism evidence="9 10">
    <name type="scientific">Paraburkholderia fynbosensis</name>
    <dbReference type="NCBI Taxonomy" id="1200993"/>
    <lineage>
        <taxon>Bacteria</taxon>
        <taxon>Pseudomonadati</taxon>
        <taxon>Pseudomonadota</taxon>
        <taxon>Betaproteobacteria</taxon>
        <taxon>Burkholderiales</taxon>
        <taxon>Burkholderiaceae</taxon>
        <taxon>Paraburkholderia</taxon>
    </lineage>
</organism>
<feature type="transmembrane region" description="Helical" evidence="7">
    <location>
        <begin position="74"/>
        <end position="94"/>
    </location>
</feature>
<dbReference type="CDD" id="cd17369">
    <property type="entry name" value="MFS_ShiA_like"/>
    <property type="match status" value="1"/>
</dbReference>
<gene>
    <name evidence="9" type="primary">abaF_9</name>
    <name evidence="9" type="ORF">LMG27177_07420</name>
</gene>
<feature type="transmembrane region" description="Helical" evidence="7">
    <location>
        <begin position="259"/>
        <end position="280"/>
    </location>
</feature>
<sequence length="450" mass="48506">MRHMRKMSAAADADMVAEHASYSNPDHREVRRVIVSGYLGCAIEFYDFLLYTTAAALVFGPVFFGNLPPLMGTIAAYTTFAAGYVARPLGGVVFGHFGDRLGRKHMLVITMTVMGVASTLIGLLPTPQTIGWMAPALLLFLRVVQGIAAGGEYGGALMMAIEHCDQNRRGLFASLIAIGAPSGTVLASLAFGLFRLLPDSQFLQWGWRVPFLFSALLLVIGLYIRSRVSESPLFLQALKREGEMSRFPLADLLRHEWKAVILAVVTSAGPLAVYIVGVTFTQTYIRHLGFDSSIALFALAIANGVNLVWFPVCAHLSDKYGRRPMLLIGFLLSILLIGPNFLLVSKGSPFLTTLAFWLLGSFAAGPIYGPLGAFLSEKFSTRTRYTGASIGYQLGSTLGAGLTPLIVTSIFASTGGTSVIGVCVFLAMFCGVSMLCVVLSRETRRADIAY</sequence>
<dbReference type="Gene3D" id="1.20.1250.20">
    <property type="entry name" value="MFS general substrate transporter like domains"/>
    <property type="match status" value="2"/>
</dbReference>
<proteinExistence type="predicted"/>
<dbReference type="GO" id="GO:0005886">
    <property type="term" value="C:plasma membrane"/>
    <property type="evidence" value="ECO:0007669"/>
    <property type="project" value="UniProtKB-SubCell"/>
</dbReference>
<keyword evidence="6 7" id="KW-0472">Membrane</keyword>